<reference evidence="2" key="1">
    <citation type="submission" date="2017-02" db="EMBL/GenBank/DDBJ databases">
        <title>Draft Genome Sequence of the Salt Water Bacterium Oceanospirillum linum ATCC 11336.</title>
        <authorList>
            <person name="Trachtenberg A.M."/>
            <person name="Carney J.G."/>
            <person name="Linnane J.D."/>
            <person name="Rheaume B.A."/>
            <person name="Pitts N.L."/>
            <person name="Mykles D.L."/>
            <person name="Maclea K.S."/>
        </authorList>
    </citation>
    <scope>NUCLEOTIDE SEQUENCE [LARGE SCALE GENOMIC DNA]</scope>
    <source>
        <strain evidence="2">ATCC 11336</strain>
    </source>
</reference>
<feature type="region of interest" description="Disordered" evidence="1">
    <location>
        <begin position="126"/>
        <end position="158"/>
    </location>
</feature>
<dbReference type="Proteomes" id="UP000190064">
    <property type="component" value="Unassembled WGS sequence"/>
</dbReference>
<accession>A0A1T1HAS7</accession>
<dbReference type="AlphaFoldDB" id="A0A1T1HAS7"/>
<comment type="caution">
    <text evidence="2">The sequence shown here is derived from an EMBL/GenBank/DDBJ whole genome shotgun (WGS) entry which is preliminary data.</text>
</comment>
<sequence length="231" mass="26043">MNQDANLQDVCKQQIQRWLDEGYTLSSISAAQLHQKTSAPYTQCVEILRNFTPAQAKKTAADIPPPSEALKKVFQQNQRQLWQAFWQEHKAEIDTLTQGFSDEKKQLVQTADERLEMIKTLEQSLSEKESSIRKLQKNSSPAAPKTQQQDSASHHSKEIKQLNRQISDYKDEIARLKDQVKASGEQVPYDPEALRKEQERGVLVSLLGVVGIGIENPELAYTIADALSSAI</sequence>
<evidence type="ECO:0000256" key="1">
    <source>
        <dbReference type="SAM" id="MobiDB-lite"/>
    </source>
</evidence>
<organism evidence="2 3">
    <name type="scientific">Oceanospirillum linum</name>
    <dbReference type="NCBI Taxonomy" id="966"/>
    <lineage>
        <taxon>Bacteria</taxon>
        <taxon>Pseudomonadati</taxon>
        <taxon>Pseudomonadota</taxon>
        <taxon>Gammaproteobacteria</taxon>
        <taxon>Oceanospirillales</taxon>
        <taxon>Oceanospirillaceae</taxon>
        <taxon>Oceanospirillum</taxon>
    </lineage>
</organism>
<evidence type="ECO:0000313" key="2">
    <source>
        <dbReference type="EMBL" id="OOV86925.1"/>
    </source>
</evidence>
<evidence type="ECO:0000313" key="3">
    <source>
        <dbReference type="Proteomes" id="UP000190064"/>
    </source>
</evidence>
<proteinExistence type="predicted"/>
<dbReference type="Gene3D" id="1.20.1170.10">
    <property type="match status" value="1"/>
</dbReference>
<name>A0A1T1HAS7_OCELI</name>
<keyword evidence="3" id="KW-1185">Reference proteome</keyword>
<protein>
    <submittedName>
        <fullName evidence="2">Uncharacterized protein</fullName>
    </submittedName>
</protein>
<gene>
    <name evidence="2" type="ORF">BTA35_0211580</name>
</gene>
<feature type="compositionally biased region" description="Polar residues" evidence="1">
    <location>
        <begin position="137"/>
        <end position="151"/>
    </location>
</feature>
<dbReference type="EMBL" id="MTSD02000004">
    <property type="protein sequence ID" value="OOV86925.1"/>
    <property type="molecule type" value="Genomic_DNA"/>
</dbReference>
<dbReference type="SUPFAM" id="SSF58100">
    <property type="entry name" value="Bacterial hemolysins"/>
    <property type="match status" value="1"/>
</dbReference>